<comment type="caution">
    <text evidence="3">The sequence shown here is derived from an EMBL/GenBank/DDBJ whole genome shotgun (WGS) entry which is preliminary data.</text>
</comment>
<dbReference type="PROSITE" id="PS51750">
    <property type="entry name" value="BRO_N"/>
    <property type="match status" value="1"/>
</dbReference>
<feature type="domain" description="Bro-N" evidence="2">
    <location>
        <begin position="1"/>
        <end position="105"/>
    </location>
</feature>
<dbReference type="Pfam" id="PF02498">
    <property type="entry name" value="Bro-N"/>
    <property type="match status" value="1"/>
</dbReference>
<dbReference type="PANTHER" id="PTHR36180:SF2">
    <property type="entry name" value="BRO FAMILY PROTEIN"/>
    <property type="match status" value="1"/>
</dbReference>
<dbReference type="PANTHER" id="PTHR36180">
    <property type="entry name" value="DNA-BINDING PROTEIN-RELATED-RELATED"/>
    <property type="match status" value="1"/>
</dbReference>
<reference evidence="3" key="2">
    <citation type="journal article" date="2022" name="Sci. Rep.">
        <title>In silico prediction of the enzymes involved in the degradation of the herbicide molinate by Gulosibacter molinativorax ON4T.</title>
        <authorList>
            <person name="Lopes A.R."/>
            <person name="Bunin E."/>
            <person name="Viana A.T."/>
            <person name="Froufe H."/>
            <person name="Munoz-Merida A."/>
            <person name="Pinho D."/>
            <person name="Figueiredo J."/>
            <person name="Barroso C."/>
            <person name="Vaz-Moreira I."/>
            <person name="Bellanger X."/>
            <person name="Egas C."/>
            <person name="Nunes O.C."/>
        </authorList>
    </citation>
    <scope>NUCLEOTIDE SEQUENCE</scope>
    <source>
        <strain evidence="3">ON4</strain>
    </source>
</reference>
<name>A0ABT7C633_9MICO</name>
<dbReference type="SMART" id="SM01040">
    <property type="entry name" value="Bro-N"/>
    <property type="match status" value="1"/>
</dbReference>
<evidence type="ECO:0000313" key="3">
    <source>
        <dbReference type="EMBL" id="MDJ1370673.1"/>
    </source>
</evidence>
<dbReference type="Proteomes" id="UP001170379">
    <property type="component" value="Unassembled WGS sequence"/>
</dbReference>
<accession>A0ABT7C633</accession>
<feature type="coiled-coil region" evidence="1">
    <location>
        <begin position="123"/>
        <end position="157"/>
    </location>
</feature>
<keyword evidence="1" id="KW-0175">Coiled coil</keyword>
<evidence type="ECO:0000259" key="2">
    <source>
        <dbReference type="PROSITE" id="PS51750"/>
    </source>
</evidence>
<organism evidence="3 4">
    <name type="scientific">Gulosibacter molinativorax</name>
    <dbReference type="NCBI Taxonomy" id="256821"/>
    <lineage>
        <taxon>Bacteria</taxon>
        <taxon>Bacillati</taxon>
        <taxon>Actinomycetota</taxon>
        <taxon>Actinomycetes</taxon>
        <taxon>Micrococcales</taxon>
        <taxon>Microbacteriaceae</taxon>
        <taxon>Gulosibacter</taxon>
    </lineage>
</organism>
<reference evidence="3" key="1">
    <citation type="submission" date="2018-03" db="EMBL/GenBank/DDBJ databases">
        <authorList>
            <person name="Nunes O.C."/>
            <person name="Lopes A.R."/>
            <person name="Froufe H."/>
            <person name="Munoz-Merida A."/>
            <person name="Barroso C."/>
            <person name="Egas C."/>
        </authorList>
    </citation>
    <scope>NUCLEOTIDE SEQUENCE</scope>
    <source>
        <strain evidence="3">ON4</strain>
    </source>
</reference>
<dbReference type="RefSeq" id="WP_051267399.1">
    <property type="nucleotide sequence ID" value="NZ_CP028426.1"/>
</dbReference>
<gene>
    <name evidence="3" type="ORF">C7K25_04715</name>
</gene>
<sequence>MNDITPFSFESHEVRVVTIDNDVWFVAKDVAVALGYSNHSEAISRHCRGVVKRYPIQDALGRGQDVRVIAESDVMRLIVSSKLPSAVEFERKVFEEILPSVRKHGAYLTDAKIEEVLSDPDTIIRLATELKNERAANKALEVRAEAAEGTVKAIESQDGITLREFHKHYFSDVPERKFFDFLYAQGYLIDQRGARGRDDNGKLKNGKQHQHPSYIGKQWVYLHGATDEEGIRRERPRVRPGKPETNFARHLAEKGMPLNPMAARHIYKDGLF</sequence>
<evidence type="ECO:0000313" key="4">
    <source>
        <dbReference type="Proteomes" id="UP001170379"/>
    </source>
</evidence>
<evidence type="ECO:0000256" key="1">
    <source>
        <dbReference type="SAM" id="Coils"/>
    </source>
</evidence>
<proteinExistence type="predicted"/>
<keyword evidence="4" id="KW-1185">Reference proteome</keyword>
<dbReference type="EMBL" id="PXVD01000006">
    <property type="protein sequence ID" value="MDJ1370673.1"/>
    <property type="molecule type" value="Genomic_DNA"/>
</dbReference>
<dbReference type="InterPro" id="IPR003497">
    <property type="entry name" value="BRO_N_domain"/>
</dbReference>
<protein>
    <submittedName>
        <fullName evidence="3">Phage repressor protein/antirepressor Ant</fullName>
    </submittedName>
</protein>